<reference evidence="1" key="1">
    <citation type="journal article" date="2020" name="Stud. Mycol.">
        <title>101 Dothideomycetes genomes: a test case for predicting lifestyles and emergence of pathogens.</title>
        <authorList>
            <person name="Haridas S."/>
            <person name="Albert R."/>
            <person name="Binder M."/>
            <person name="Bloem J."/>
            <person name="Labutti K."/>
            <person name="Salamov A."/>
            <person name="Andreopoulos B."/>
            <person name="Baker S."/>
            <person name="Barry K."/>
            <person name="Bills G."/>
            <person name="Bluhm B."/>
            <person name="Cannon C."/>
            <person name="Castanera R."/>
            <person name="Culley D."/>
            <person name="Daum C."/>
            <person name="Ezra D."/>
            <person name="Gonzalez J."/>
            <person name="Henrissat B."/>
            <person name="Kuo A."/>
            <person name="Liang C."/>
            <person name="Lipzen A."/>
            <person name="Lutzoni F."/>
            <person name="Magnuson J."/>
            <person name="Mondo S."/>
            <person name="Nolan M."/>
            <person name="Ohm R."/>
            <person name="Pangilinan J."/>
            <person name="Park H.-J."/>
            <person name="Ramirez L."/>
            <person name="Alfaro M."/>
            <person name="Sun H."/>
            <person name="Tritt A."/>
            <person name="Yoshinaga Y."/>
            <person name="Zwiers L.-H."/>
            <person name="Turgeon B."/>
            <person name="Goodwin S."/>
            <person name="Spatafora J."/>
            <person name="Crous P."/>
            <person name="Grigoriev I."/>
        </authorList>
    </citation>
    <scope>NUCLEOTIDE SEQUENCE</scope>
    <source>
        <strain evidence="1">CBS 116005</strain>
    </source>
</reference>
<evidence type="ECO:0000313" key="2">
    <source>
        <dbReference type="Proteomes" id="UP000799436"/>
    </source>
</evidence>
<dbReference type="InterPro" id="IPR038883">
    <property type="entry name" value="AN11006-like"/>
</dbReference>
<dbReference type="Proteomes" id="UP000799436">
    <property type="component" value="Unassembled WGS sequence"/>
</dbReference>
<proteinExistence type="predicted"/>
<name>A0A6G1LML2_9PEZI</name>
<dbReference type="PANTHER" id="PTHR42085">
    <property type="entry name" value="F-BOX DOMAIN-CONTAINING PROTEIN"/>
    <property type="match status" value="1"/>
</dbReference>
<keyword evidence="2" id="KW-1185">Reference proteome</keyword>
<dbReference type="PANTHER" id="PTHR42085:SF2">
    <property type="entry name" value="F-BOX DOMAIN-CONTAINING PROTEIN"/>
    <property type="match status" value="1"/>
</dbReference>
<dbReference type="OrthoDB" id="2951834at2759"/>
<sequence>MAAPHPRTPERLQAMDDTDQPFPLLELPAEMRNDIYRLVLVKNEPVQVRAQDSSTPALLRTCRQIREEATSIFREENTFTLVIVDLAGNMPLQHWILAQKKIGPRYISLQGEYNWANLLDWAKSFHDTQLRGPLVPTVDESSFGPGFSRFKNISDVFKTVSDLSGKVAWPVIVAVLERYRAGTARRAMGWT</sequence>
<dbReference type="AlphaFoldDB" id="A0A6G1LML2"/>
<dbReference type="EMBL" id="ML995811">
    <property type="protein sequence ID" value="KAF2773404.1"/>
    <property type="molecule type" value="Genomic_DNA"/>
</dbReference>
<gene>
    <name evidence="1" type="ORF">EJ03DRAFT_323901</name>
</gene>
<organism evidence="1 2">
    <name type="scientific">Teratosphaeria nubilosa</name>
    <dbReference type="NCBI Taxonomy" id="161662"/>
    <lineage>
        <taxon>Eukaryota</taxon>
        <taxon>Fungi</taxon>
        <taxon>Dikarya</taxon>
        <taxon>Ascomycota</taxon>
        <taxon>Pezizomycotina</taxon>
        <taxon>Dothideomycetes</taxon>
        <taxon>Dothideomycetidae</taxon>
        <taxon>Mycosphaerellales</taxon>
        <taxon>Teratosphaeriaceae</taxon>
        <taxon>Teratosphaeria</taxon>
    </lineage>
</organism>
<evidence type="ECO:0000313" key="1">
    <source>
        <dbReference type="EMBL" id="KAF2773404.1"/>
    </source>
</evidence>
<accession>A0A6G1LML2</accession>
<protein>
    <submittedName>
        <fullName evidence="1">Uncharacterized protein</fullName>
    </submittedName>
</protein>